<sequence length="324" mass="35265">MSRAPESRKTDIFNTGRAFRMVAVLVCLGLLLPRSAAAQTEICRLPPEVEAISVTLQQMAGRDAIASGNLSYLRSLQRDISRSRVRSRVEASGMIRGVPMVMEMLDRAEQIAATGVIADAEGLQRLIRNIDQMVRLNCVPLGGDGTQAAQPLGTVTYAETRDLPKNFVTRVIEPILGIGAALLMVTGIAAAVLAGGRVFRWSMAYLYNTKACRIPASLTARDGSFPVEGLVTTMGRGGLRFQPDDAALMYARLEAMPAGKVTLAIGDAAIPATVSESYPGYAHFRFAERLSVQQQQEILQCSIITPFYIERSRRRGMNLRRAGF</sequence>
<dbReference type="AlphaFoldDB" id="A0A2T6AYG2"/>
<gene>
    <name evidence="2" type="ORF">C8N44_108125</name>
</gene>
<organism evidence="2 3">
    <name type="scientific">Allosediminivita pacifica</name>
    <dbReference type="NCBI Taxonomy" id="1267769"/>
    <lineage>
        <taxon>Bacteria</taxon>
        <taxon>Pseudomonadati</taxon>
        <taxon>Pseudomonadota</taxon>
        <taxon>Alphaproteobacteria</taxon>
        <taxon>Rhodobacterales</taxon>
        <taxon>Paracoccaceae</taxon>
        <taxon>Allosediminivita</taxon>
    </lineage>
</organism>
<keyword evidence="3" id="KW-1185">Reference proteome</keyword>
<evidence type="ECO:0000313" key="2">
    <source>
        <dbReference type="EMBL" id="PTX48847.1"/>
    </source>
</evidence>
<accession>A0A2T6AYG2</accession>
<feature type="transmembrane region" description="Helical" evidence="1">
    <location>
        <begin position="175"/>
        <end position="194"/>
    </location>
</feature>
<keyword evidence="1" id="KW-0472">Membrane</keyword>
<comment type="caution">
    <text evidence="2">The sequence shown here is derived from an EMBL/GenBank/DDBJ whole genome shotgun (WGS) entry which is preliminary data.</text>
</comment>
<dbReference type="EMBL" id="QBKN01000008">
    <property type="protein sequence ID" value="PTX48847.1"/>
    <property type="molecule type" value="Genomic_DNA"/>
</dbReference>
<reference evidence="2 3" key="1">
    <citation type="submission" date="2018-04" db="EMBL/GenBank/DDBJ databases">
        <title>Genomic Encyclopedia of Archaeal and Bacterial Type Strains, Phase II (KMG-II): from individual species to whole genera.</title>
        <authorList>
            <person name="Goeker M."/>
        </authorList>
    </citation>
    <scope>NUCLEOTIDE SEQUENCE [LARGE SCALE GENOMIC DNA]</scope>
    <source>
        <strain evidence="2 3">DSM 29329</strain>
    </source>
</reference>
<dbReference type="OrthoDB" id="7817968at2"/>
<keyword evidence="1" id="KW-0812">Transmembrane</keyword>
<evidence type="ECO:0000313" key="3">
    <source>
        <dbReference type="Proteomes" id="UP000244069"/>
    </source>
</evidence>
<name>A0A2T6AYG2_9RHOB</name>
<protein>
    <submittedName>
        <fullName evidence="2">Uncharacterized protein</fullName>
    </submittedName>
</protein>
<dbReference type="Proteomes" id="UP000244069">
    <property type="component" value="Unassembled WGS sequence"/>
</dbReference>
<keyword evidence="1" id="KW-1133">Transmembrane helix</keyword>
<dbReference type="RefSeq" id="WP_146178829.1">
    <property type="nucleotide sequence ID" value="NZ_BMEZ01000009.1"/>
</dbReference>
<proteinExistence type="predicted"/>
<evidence type="ECO:0000256" key="1">
    <source>
        <dbReference type="SAM" id="Phobius"/>
    </source>
</evidence>